<feature type="signal peptide" evidence="3">
    <location>
        <begin position="1"/>
        <end position="20"/>
    </location>
</feature>
<name>X6MAK9_RETFI</name>
<evidence type="ECO:0000313" key="5">
    <source>
        <dbReference type="Proteomes" id="UP000023152"/>
    </source>
</evidence>
<dbReference type="EMBL" id="ASPP01023042">
    <property type="protein sequence ID" value="ETO10869.1"/>
    <property type="molecule type" value="Genomic_DNA"/>
</dbReference>
<dbReference type="SUPFAM" id="SSF49899">
    <property type="entry name" value="Concanavalin A-like lectins/glucanases"/>
    <property type="match status" value="1"/>
</dbReference>
<keyword evidence="3" id="KW-0732">Signal</keyword>
<dbReference type="Gene3D" id="2.60.120.180">
    <property type="match status" value="1"/>
</dbReference>
<evidence type="ECO:0000256" key="2">
    <source>
        <dbReference type="SAM" id="MobiDB-lite"/>
    </source>
</evidence>
<dbReference type="InterPro" id="IPR002594">
    <property type="entry name" value="GH12"/>
</dbReference>
<dbReference type="Pfam" id="PF01670">
    <property type="entry name" value="Glyco_hydro_12"/>
    <property type="match status" value="1"/>
</dbReference>
<protein>
    <submittedName>
        <fullName evidence="4">Endo-1,4-beta-D-glucanase</fullName>
    </submittedName>
</protein>
<gene>
    <name evidence="4" type="ORF">RFI_26507</name>
</gene>
<organism evidence="4 5">
    <name type="scientific">Reticulomyxa filosa</name>
    <dbReference type="NCBI Taxonomy" id="46433"/>
    <lineage>
        <taxon>Eukaryota</taxon>
        <taxon>Sar</taxon>
        <taxon>Rhizaria</taxon>
        <taxon>Retaria</taxon>
        <taxon>Foraminifera</taxon>
        <taxon>Monothalamids</taxon>
        <taxon>Reticulomyxidae</taxon>
        <taxon>Reticulomyxa</taxon>
    </lineage>
</organism>
<keyword evidence="5" id="KW-1185">Reference proteome</keyword>
<reference evidence="4 5" key="1">
    <citation type="journal article" date="2013" name="Curr. Biol.">
        <title>The Genome of the Foraminiferan Reticulomyxa filosa.</title>
        <authorList>
            <person name="Glockner G."/>
            <person name="Hulsmann N."/>
            <person name="Schleicher M."/>
            <person name="Noegel A.A."/>
            <person name="Eichinger L."/>
            <person name="Gallinger C."/>
            <person name="Pawlowski J."/>
            <person name="Sierra R."/>
            <person name="Euteneuer U."/>
            <person name="Pillet L."/>
            <person name="Moustafa A."/>
            <person name="Platzer M."/>
            <person name="Groth M."/>
            <person name="Szafranski K."/>
            <person name="Schliwa M."/>
        </authorList>
    </citation>
    <scope>NUCLEOTIDE SEQUENCE [LARGE SCALE GENOMIC DNA]</scope>
</reference>
<sequence>MAMRSVVYIFLLFFWDISHCTSICNPARGALKISGGLSLLTNGRESEEGTSYIECVSWIDGIASVKYEYQPKHGVPNKVKLFPCISTIWNSKNEHANESSSLQLPFDIWNNRNGHVFSNWKIVHSNESEDDNYRVGYRLLLNDRPKTNANESEDMEIMIWLIYQNEYPNEWGTEIKRGIELCGYCWNLYVSDDHNETKPNEWTFQSCTNYTRSVNDFDINVFLQWLYTFTDRSSYISIPRYLIAIQFGQEIAEGKGMFRITSFDVVVYTEVSGNTTSLPSSTRVTPSAGQKGQISFS</sequence>
<dbReference type="InterPro" id="IPR013319">
    <property type="entry name" value="GH11/12"/>
</dbReference>
<feature type="region of interest" description="Disordered" evidence="2">
    <location>
        <begin position="274"/>
        <end position="297"/>
    </location>
</feature>
<evidence type="ECO:0000256" key="1">
    <source>
        <dbReference type="ARBA" id="ARBA00005519"/>
    </source>
</evidence>
<evidence type="ECO:0000313" key="4">
    <source>
        <dbReference type="EMBL" id="ETO10869.1"/>
    </source>
</evidence>
<dbReference type="AlphaFoldDB" id="X6MAK9"/>
<dbReference type="GO" id="GO:0000272">
    <property type="term" value="P:polysaccharide catabolic process"/>
    <property type="evidence" value="ECO:0007669"/>
    <property type="project" value="InterPro"/>
</dbReference>
<dbReference type="Proteomes" id="UP000023152">
    <property type="component" value="Unassembled WGS sequence"/>
</dbReference>
<accession>X6MAK9</accession>
<dbReference type="GO" id="GO:0008810">
    <property type="term" value="F:cellulase activity"/>
    <property type="evidence" value="ECO:0007669"/>
    <property type="project" value="InterPro"/>
</dbReference>
<proteinExistence type="inferred from homology"/>
<dbReference type="InterPro" id="IPR013320">
    <property type="entry name" value="ConA-like_dom_sf"/>
</dbReference>
<feature type="chain" id="PRO_5004975202" evidence="3">
    <location>
        <begin position="21"/>
        <end position="297"/>
    </location>
</feature>
<evidence type="ECO:0000256" key="3">
    <source>
        <dbReference type="SAM" id="SignalP"/>
    </source>
</evidence>
<comment type="similarity">
    <text evidence="1">Belongs to the glycosyl hydrolase 12 (cellulase H) family.</text>
</comment>
<comment type="caution">
    <text evidence="4">The sequence shown here is derived from an EMBL/GenBank/DDBJ whole genome shotgun (WGS) entry which is preliminary data.</text>
</comment>